<organism evidence="1 2">
    <name type="scientific">Pseudolysinimonas yzui</name>
    <dbReference type="NCBI Taxonomy" id="2708254"/>
    <lineage>
        <taxon>Bacteria</taxon>
        <taxon>Bacillati</taxon>
        <taxon>Actinomycetota</taxon>
        <taxon>Actinomycetes</taxon>
        <taxon>Micrococcales</taxon>
        <taxon>Microbacteriaceae</taxon>
        <taxon>Pseudolysinimonas</taxon>
    </lineage>
</organism>
<protein>
    <recommendedName>
        <fullName evidence="3">YHS domain-containing protein</fullName>
    </recommendedName>
</protein>
<dbReference type="GO" id="GO:0016491">
    <property type="term" value="F:oxidoreductase activity"/>
    <property type="evidence" value="ECO:0007669"/>
    <property type="project" value="InterPro"/>
</dbReference>
<dbReference type="EMBL" id="BNAI01000001">
    <property type="protein sequence ID" value="GHF04117.1"/>
    <property type="molecule type" value="Genomic_DNA"/>
</dbReference>
<reference evidence="1" key="1">
    <citation type="journal article" date="2014" name="Int. J. Syst. Evol. Microbiol.">
        <title>Complete genome sequence of Corynebacterium casei LMG S-19264T (=DSM 44701T), isolated from a smear-ripened cheese.</title>
        <authorList>
            <consortium name="US DOE Joint Genome Institute (JGI-PGF)"/>
            <person name="Walter F."/>
            <person name="Albersmeier A."/>
            <person name="Kalinowski J."/>
            <person name="Ruckert C."/>
        </authorList>
    </citation>
    <scope>NUCLEOTIDE SEQUENCE</scope>
    <source>
        <strain evidence="1">CGMCC 1.16548</strain>
    </source>
</reference>
<dbReference type="AlphaFoldDB" id="A0A8J3GMP9"/>
<keyword evidence="2" id="KW-1185">Reference proteome</keyword>
<evidence type="ECO:0008006" key="3">
    <source>
        <dbReference type="Google" id="ProtNLM"/>
    </source>
</evidence>
<dbReference type="RefSeq" id="WP_191281393.1">
    <property type="nucleotide sequence ID" value="NZ_BNAI01000001.1"/>
</dbReference>
<comment type="caution">
    <text evidence="1">The sequence shown here is derived from an EMBL/GenBank/DDBJ whole genome shotgun (WGS) entry which is preliminary data.</text>
</comment>
<accession>A0A8J3GMP9</accession>
<gene>
    <name evidence="1" type="ORF">GCM10011600_00500</name>
</gene>
<proteinExistence type="predicted"/>
<dbReference type="InterPro" id="IPR009078">
    <property type="entry name" value="Ferritin-like_SF"/>
</dbReference>
<dbReference type="Proteomes" id="UP000617531">
    <property type="component" value="Unassembled WGS sequence"/>
</dbReference>
<evidence type="ECO:0000313" key="2">
    <source>
        <dbReference type="Proteomes" id="UP000617531"/>
    </source>
</evidence>
<evidence type="ECO:0000313" key="1">
    <source>
        <dbReference type="EMBL" id="GHF04117.1"/>
    </source>
</evidence>
<dbReference type="Gene3D" id="1.10.620.20">
    <property type="entry name" value="Ribonucleotide Reductase, subunit A"/>
    <property type="match status" value="1"/>
</dbReference>
<sequence>MQHEHDHTSPAAATAAEADLAVCPVMPSNVVVKSEAEKAGYYRDHDGERYWFCCGGCGPRFDADPERFVAAAHPPLAARGARPTRHGIRCARSRRA</sequence>
<reference evidence="1" key="2">
    <citation type="submission" date="2020-09" db="EMBL/GenBank/DDBJ databases">
        <authorList>
            <person name="Sun Q."/>
            <person name="Zhou Y."/>
        </authorList>
    </citation>
    <scope>NUCLEOTIDE SEQUENCE</scope>
    <source>
        <strain evidence="1">CGMCC 1.16548</strain>
    </source>
</reference>
<name>A0A8J3GMP9_9MICO</name>
<dbReference type="InterPro" id="IPR012348">
    <property type="entry name" value="RNR-like"/>
</dbReference>
<dbReference type="SUPFAM" id="SSF47240">
    <property type="entry name" value="Ferritin-like"/>
    <property type="match status" value="1"/>
</dbReference>